<evidence type="ECO:0000259" key="1">
    <source>
        <dbReference type="Pfam" id="PF01368"/>
    </source>
</evidence>
<dbReference type="Proteomes" id="UP000194903">
    <property type="component" value="Unassembled WGS sequence"/>
</dbReference>
<dbReference type="Gene3D" id="3.10.310.30">
    <property type="match status" value="1"/>
</dbReference>
<dbReference type="AlphaFoldDB" id="A0A252F0P5"/>
<proteinExistence type="predicted"/>
<name>A0A252F0P5_9FIRM</name>
<dbReference type="InterPro" id="IPR001667">
    <property type="entry name" value="DDH_dom"/>
</dbReference>
<comment type="caution">
    <text evidence="3">The sequence shown here is derived from an EMBL/GenBank/DDBJ whole genome shotgun (WGS) entry which is preliminary data.</text>
</comment>
<sequence length="320" mass="34133">MIGTVSRAAEVLKAADNIIILTHRRPDGDTAGSAGALCLALRKLGKKAFVAPNREITRRYAGLIVPYAPYDGFEPAFVVSVDCADRGMIPAEMAQYAQRVDLVIDHHRSNDGFGTDNLVMGHCAACAEIVCAVIEEMGISLDSSIAEGIYVGASTDTGCFKFSNTTSNTHRVAAKCLDAGVDGGEINRALFETKSRARYEIEGMLFSGMRFYHDGKIAVALITREAKQKTGADWDDLDAIAGIPRQIEGVEVGLTLTELDNGDTKVSVRTTKEVDASAICTQVGGGGHIRAAGATLHCGSEEAIRRMLEVTERVYAGETA</sequence>
<accession>A0A252F0P5</accession>
<protein>
    <recommendedName>
        <fullName evidence="5">Exopolyphosphatase</fullName>
    </recommendedName>
</protein>
<gene>
    <name evidence="3" type="ORF">CBW42_13195</name>
</gene>
<dbReference type="Pfam" id="PF01368">
    <property type="entry name" value="DHH"/>
    <property type="match status" value="1"/>
</dbReference>
<dbReference type="Gene3D" id="3.90.1640.10">
    <property type="entry name" value="inorganic pyrophosphatase (n-terminal core)"/>
    <property type="match status" value="1"/>
</dbReference>
<feature type="domain" description="DDH" evidence="1">
    <location>
        <begin position="17"/>
        <end position="152"/>
    </location>
</feature>
<evidence type="ECO:0000313" key="3">
    <source>
        <dbReference type="EMBL" id="OUM19395.1"/>
    </source>
</evidence>
<keyword evidence="4" id="KW-1185">Reference proteome</keyword>
<dbReference type="SUPFAM" id="SSF64182">
    <property type="entry name" value="DHH phosphoesterases"/>
    <property type="match status" value="1"/>
</dbReference>
<dbReference type="OrthoDB" id="9803668at2"/>
<reference evidence="3 4" key="1">
    <citation type="submission" date="2017-05" db="EMBL/GenBank/DDBJ databases">
        <title>Butyricicoccus porcorum sp. nov. a butyrate-producing bacterium from the swine intestinal tract.</title>
        <authorList>
            <person name="Trachsel J."/>
            <person name="Humphrey S."/>
            <person name="Allen H.K."/>
        </authorList>
    </citation>
    <scope>NUCLEOTIDE SEQUENCE [LARGE SCALE GENOMIC DNA]</scope>
    <source>
        <strain evidence="3">BB10</strain>
    </source>
</reference>
<dbReference type="EMBL" id="NHOC01000019">
    <property type="protein sequence ID" value="OUM19395.1"/>
    <property type="molecule type" value="Genomic_DNA"/>
</dbReference>
<dbReference type="GO" id="GO:0003676">
    <property type="term" value="F:nucleic acid binding"/>
    <property type="evidence" value="ECO:0007669"/>
    <property type="project" value="InterPro"/>
</dbReference>
<dbReference type="PANTHER" id="PTHR47618:SF1">
    <property type="entry name" value="BIFUNCTIONAL OLIGORIBONUCLEASE AND PAP PHOSPHATASE NRNA"/>
    <property type="match status" value="1"/>
</dbReference>
<organism evidence="3 4">
    <name type="scientific">Butyricicoccus porcorum</name>
    <dbReference type="NCBI Taxonomy" id="1945634"/>
    <lineage>
        <taxon>Bacteria</taxon>
        <taxon>Bacillati</taxon>
        <taxon>Bacillota</taxon>
        <taxon>Clostridia</taxon>
        <taxon>Eubacteriales</taxon>
        <taxon>Butyricicoccaceae</taxon>
        <taxon>Butyricicoccus</taxon>
    </lineage>
</organism>
<evidence type="ECO:0000259" key="2">
    <source>
        <dbReference type="Pfam" id="PF02272"/>
    </source>
</evidence>
<dbReference type="RefSeq" id="WP_087022451.1">
    <property type="nucleotide sequence ID" value="NZ_CP178353.1"/>
</dbReference>
<dbReference type="InterPro" id="IPR051319">
    <property type="entry name" value="Oligoribo/pAp-PDE_c-di-AMP_PDE"/>
</dbReference>
<feature type="domain" description="DHHA1" evidence="2">
    <location>
        <begin position="216"/>
        <end position="313"/>
    </location>
</feature>
<evidence type="ECO:0000313" key="4">
    <source>
        <dbReference type="Proteomes" id="UP000194903"/>
    </source>
</evidence>
<dbReference type="InterPro" id="IPR038763">
    <property type="entry name" value="DHH_sf"/>
</dbReference>
<dbReference type="PANTHER" id="PTHR47618">
    <property type="entry name" value="BIFUNCTIONAL OLIGORIBONUCLEASE AND PAP PHOSPHATASE NRNA"/>
    <property type="match status" value="1"/>
</dbReference>
<dbReference type="InterPro" id="IPR003156">
    <property type="entry name" value="DHHA1_dom"/>
</dbReference>
<evidence type="ECO:0008006" key="5">
    <source>
        <dbReference type="Google" id="ProtNLM"/>
    </source>
</evidence>
<dbReference type="Pfam" id="PF02272">
    <property type="entry name" value="DHHA1"/>
    <property type="match status" value="1"/>
</dbReference>